<dbReference type="AlphaFoldDB" id="A0A4C1Z8I1"/>
<reference evidence="1 2" key="1">
    <citation type="journal article" date="2019" name="Commun. Biol.">
        <title>The bagworm genome reveals a unique fibroin gene that provides high tensile strength.</title>
        <authorList>
            <person name="Kono N."/>
            <person name="Nakamura H."/>
            <person name="Ohtoshi R."/>
            <person name="Tomita M."/>
            <person name="Numata K."/>
            <person name="Arakawa K."/>
        </authorList>
    </citation>
    <scope>NUCLEOTIDE SEQUENCE [LARGE SCALE GENOMIC DNA]</scope>
</reference>
<keyword evidence="2" id="KW-1185">Reference proteome</keyword>
<dbReference type="EMBL" id="BGZK01001620">
    <property type="protein sequence ID" value="GBP83414.1"/>
    <property type="molecule type" value="Genomic_DNA"/>
</dbReference>
<accession>A0A4C1Z8I1</accession>
<organism evidence="1 2">
    <name type="scientific">Eumeta variegata</name>
    <name type="common">Bagworm moth</name>
    <name type="synonym">Eumeta japonica</name>
    <dbReference type="NCBI Taxonomy" id="151549"/>
    <lineage>
        <taxon>Eukaryota</taxon>
        <taxon>Metazoa</taxon>
        <taxon>Ecdysozoa</taxon>
        <taxon>Arthropoda</taxon>
        <taxon>Hexapoda</taxon>
        <taxon>Insecta</taxon>
        <taxon>Pterygota</taxon>
        <taxon>Neoptera</taxon>
        <taxon>Endopterygota</taxon>
        <taxon>Lepidoptera</taxon>
        <taxon>Glossata</taxon>
        <taxon>Ditrysia</taxon>
        <taxon>Tineoidea</taxon>
        <taxon>Psychidae</taxon>
        <taxon>Oiketicinae</taxon>
        <taxon>Eumeta</taxon>
    </lineage>
</organism>
<evidence type="ECO:0000313" key="2">
    <source>
        <dbReference type="Proteomes" id="UP000299102"/>
    </source>
</evidence>
<name>A0A4C1Z8I1_EUMVA</name>
<protein>
    <submittedName>
        <fullName evidence="1">Uncharacterized protein</fullName>
    </submittedName>
</protein>
<gene>
    <name evidence="1" type="ORF">EVAR_62428_1</name>
</gene>
<comment type="caution">
    <text evidence="1">The sequence shown here is derived from an EMBL/GenBank/DDBJ whole genome shotgun (WGS) entry which is preliminary data.</text>
</comment>
<dbReference type="Proteomes" id="UP000299102">
    <property type="component" value="Unassembled WGS sequence"/>
</dbReference>
<evidence type="ECO:0000313" key="1">
    <source>
        <dbReference type="EMBL" id="GBP83414.1"/>
    </source>
</evidence>
<sequence length="91" mass="10503">MWRHISTRQQERRWMISGGRTPSLKSGPFLDEEFHHSKKPVPLARLLFHGQSVDDKRGPHAKFWAVLSRRVPPFSKTSTAHPSAHPLSVER</sequence>
<proteinExistence type="predicted"/>